<organism evidence="1 2">
    <name type="scientific">Cyclobacterium qasimii</name>
    <dbReference type="NCBI Taxonomy" id="1350429"/>
    <lineage>
        <taxon>Bacteria</taxon>
        <taxon>Pseudomonadati</taxon>
        <taxon>Bacteroidota</taxon>
        <taxon>Cytophagia</taxon>
        <taxon>Cytophagales</taxon>
        <taxon>Cyclobacteriaceae</taxon>
        <taxon>Cyclobacterium</taxon>
    </lineage>
</organism>
<gene>
    <name evidence="1" type="ORF">CQA01_05620</name>
</gene>
<name>A0A512C732_9BACT</name>
<evidence type="ECO:0000313" key="1">
    <source>
        <dbReference type="EMBL" id="GEO20028.1"/>
    </source>
</evidence>
<dbReference type="AlphaFoldDB" id="A0A512C732"/>
<evidence type="ECO:0000313" key="2">
    <source>
        <dbReference type="Proteomes" id="UP000321301"/>
    </source>
</evidence>
<comment type="caution">
    <text evidence="1">The sequence shown here is derived from an EMBL/GenBank/DDBJ whole genome shotgun (WGS) entry which is preliminary data.</text>
</comment>
<proteinExistence type="predicted"/>
<dbReference type="EMBL" id="BJYV01000001">
    <property type="protein sequence ID" value="GEO20028.1"/>
    <property type="molecule type" value="Genomic_DNA"/>
</dbReference>
<keyword evidence="2" id="KW-1185">Reference proteome</keyword>
<protein>
    <submittedName>
        <fullName evidence="1">Uncharacterized protein</fullName>
    </submittedName>
</protein>
<accession>A0A512C732</accession>
<dbReference type="Proteomes" id="UP000321301">
    <property type="component" value="Unassembled WGS sequence"/>
</dbReference>
<reference evidence="1 2" key="1">
    <citation type="submission" date="2019-07" db="EMBL/GenBank/DDBJ databases">
        <title>Whole genome shotgun sequence of Cyclobacterium qasimii NBRC 106168.</title>
        <authorList>
            <person name="Hosoyama A."/>
            <person name="Uohara A."/>
            <person name="Ohji S."/>
            <person name="Ichikawa N."/>
        </authorList>
    </citation>
    <scope>NUCLEOTIDE SEQUENCE [LARGE SCALE GENOMIC DNA]</scope>
    <source>
        <strain evidence="1 2">NBRC 106168</strain>
    </source>
</reference>
<sequence>MSKNLYSQDLYKWSKKCNCLSQNQELYLWVEQVINESKEKNAKKIVKSLDEKYLLATKEIDDFISANKLNNNRYPHLLRNIYFIKQSNIVIKNINSDAFQLRLRYYDDVFEETIQFQKLLAKKYLLYTGLKNKLIAEGVLRDLITVDSTDKDVNNMYIKVLNDIKSIYNDKIDSLEGSIKTNNRSIINAKNDVNKINSFSREKIMENFGGRLLSSKDSIYATVKLSNSLVNKKYSGFTIDSIEQLKFYNQQALNQLFDPTFEEILLKSNKIKNDYEKLNLIQFDKLIESIYKNNGVIIPSILSKFYEEEGKLYYFDGVDFNLVKKENGVTSIQIDEDKESEFYRLFKGNGDFTSYSETNINKKSEYDFLFIEMLIPRDRPKYYNKQKAVFIIRGVFPLDENNKNFISFNFALVNSTLREDVEKIVPHLMYRGEIKGKYH</sequence>